<reference evidence="5" key="1">
    <citation type="journal article" date="2016" name="Nat. Commun.">
        <title>The channel catfish genome sequence provides insights into the evolution of scale formation in teleosts.</title>
        <authorList>
            <person name="Liu Z."/>
            <person name="Liu S."/>
            <person name="Yao J."/>
            <person name="Bao L."/>
            <person name="Zhang J."/>
            <person name="Li Y."/>
            <person name="Jiang C."/>
            <person name="Sun L."/>
            <person name="Wang R."/>
            <person name="Zhang Y."/>
            <person name="Zhou T."/>
            <person name="Zeng Q."/>
            <person name="Fu Q."/>
            <person name="Gao S."/>
            <person name="Li N."/>
            <person name="Koren S."/>
            <person name="Jiang Y."/>
            <person name="Zimin A."/>
            <person name="Xu P."/>
            <person name="Phillippy A.M."/>
            <person name="Geng X."/>
            <person name="Song L."/>
            <person name="Sun F."/>
            <person name="Li C."/>
            <person name="Wang X."/>
            <person name="Chen A."/>
            <person name="Jin Y."/>
            <person name="Yuan Z."/>
            <person name="Yang Y."/>
            <person name="Tan S."/>
            <person name="Peatman E."/>
            <person name="Lu J."/>
            <person name="Qin Z."/>
            <person name="Dunham R."/>
            <person name="Li Z."/>
            <person name="Sonstegard T."/>
            <person name="Feng J."/>
            <person name="Danzmann R.G."/>
            <person name="Schroeder S."/>
            <person name="Scheffler B."/>
            <person name="Duke M.V."/>
            <person name="Ballard L."/>
            <person name="Kucuktas H."/>
            <person name="Kaltenboeck L."/>
            <person name="Liu H."/>
            <person name="Armbruster J."/>
            <person name="Xie Y."/>
            <person name="Kirby M.L."/>
            <person name="Tian Y."/>
            <person name="Flanagan M.E."/>
            <person name="Mu W."/>
            <person name="Waldbieser G.C."/>
        </authorList>
    </citation>
    <scope>NUCLEOTIDE SEQUENCE [LARGE SCALE GENOMIC DNA]</scope>
    <source>
        <strain evidence="5">SDA103</strain>
    </source>
</reference>
<dbReference type="FunFam" id="1.20.5.170:FF:000002">
    <property type="entry name" value="Type I keratin KA11"/>
    <property type="match status" value="1"/>
</dbReference>
<dbReference type="GO" id="GO:0005198">
    <property type="term" value="F:structural molecule activity"/>
    <property type="evidence" value="ECO:0007669"/>
    <property type="project" value="InterPro"/>
</dbReference>
<dbReference type="PANTHER" id="PTHR23239:SF367">
    <property type="entry name" value="KERATIN 15-RELATED"/>
    <property type="match status" value="1"/>
</dbReference>
<dbReference type="Gene3D" id="1.20.5.1160">
    <property type="entry name" value="Vasodilator-stimulated phosphoprotein"/>
    <property type="match status" value="1"/>
</dbReference>
<dbReference type="RefSeq" id="XP_017309937.1">
    <property type="nucleotide sequence ID" value="XM_017454448.3"/>
</dbReference>
<feature type="compositionally biased region" description="Low complexity" evidence="3">
    <location>
        <begin position="466"/>
        <end position="483"/>
    </location>
</feature>
<evidence type="ECO:0000256" key="3">
    <source>
        <dbReference type="SAM" id="MobiDB-lite"/>
    </source>
</evidence>
<evidence type="ECO:0000313" key="6">
    <source>
        <dbReference type="RefSeq" id="XP_017309937.1"/>
    </source>
</evidence>
<protein>
    <submittedName>
        <fullName evidence="6">Keratin, type I cytoskeletal 50 kDa</fullName>
    </submittedName>
</protein>
<dbReference type="Pfam" id="PF00038">
    <property type="entry name" value="Filament"/>
    <property type="match status" value="1"/>
</dbReference>
<name>A0A2D0PV96_ICTPU</name>
<dbReference type="AlphaFoldDB" id="A0A2D0PV96"/>
<feature type="domain" description="IF rod" evidence="4">
    <location>
        <begin position="128"/>
        <end position="439"/>
    </location>
</feature>
<feature type="region of interest" description="Disordered" evidence="3">
    <location>
        <begin position="455"/>
        <end position="483"/>
    </location>
</feature>
<evidence type="ECO:0000313" key="5">
    <source>
        <dbReference type="Proteomes" id="UP000221080"/>
    </source>
</evidence>
<organism evidence="5 6">
    <name type="scientific">Ictalurus punctatus</name>
    <name type="common">Channel catfish</name>
    <name type="synonym">Silurus punctatus</name>
    <dbReference type="NCBI Taxonomy" id="7998"/>
    <lineage>
        <taxon>Eukaryota</taxon>
        <taxon>Metazoa</taxon>
        <taxon>Chordata</taxon>
        <taxon>Craniata</taxon>
        <taxon>Vertebrata</taxon>
        <taxon>Euteleostomi</taxon>
        <taxon>Actinopterygii</taxon>
        <taxon>Neopterygii</taxon>
        <taxon>Teleostei</taxon>
        <taxon>Ostariophysi</taxon>
        <taxon>Siluriformes</taxon>
        <taxon>Ictaluridae</taxon>
        <taxon>Ictalurus</taxon>
    </lineage>
</organism>
<dbReference type="PANTHER" id="PTHR23239">
    <property type="entry name" value="INTERMEDIATE FILAMENT"/>
    <property type="match status" value="1"/>
</dbReference>
<reference evidence="6" key="2">
    <citation type="submission" date="2025-08" db="UniProtKB">
        <authorList>
            <consortium name="RefSeq"/>
        </authorList>
    </citation>
    <scope>IDENTIFICATION</scope>
    <source>
        <tissue evidence="6">Blood</tissue>
    </source>
</reference>
<dbReference type="PROSITE" id="PS51842">
    <property type="entry name" value="IF_ROD_2"/>
    <property type="match status" value="1"/>
</dbReference>
<keyword evidence="2" id="KW-0175">Coiled coil</keyword>
<keyword evidence="5" id="KW-1185">Reference proteome</keyword>
<evidence type="ECO:0000259" key="4">
    <source>
        <dbReference type="PROSITE" id="PS51842"/>
    </source>
</evidence>
<evidence type="ECO:0000256" key="2">
    <source>
        <dbReference type="ARBA" id="ARBA00023054"/>
    </source>
</evidence>
<dbReference type="SMART" id="SM01391">
    <property type="entry name" value="Filament"/>
    <property type="match status" value="1"/>
</dbReference>
<dbReference type="STRING" id="7998.ENSIPUP00000018995"/>
<dbReference type="PRINTS" id="PR01248">
    <property type="entry name" value="TYPE1KERATIN"/>
</dbReference>
<dbReference type="KEGG" id="ipu:108257048"/>
<dbReference type="OrthoDB" id="2441647at2759"/>
<keyword evidence="1" id="KW-0403">Intermediate filament</keyword>
<sequence>MASTLTTHGSFRSRSLPIGVRSGSQVCSLLAGSVHGGAGGSGIHISQASQPLSIRTSRAITGGGFGSALGLGSGLGSGLVSGIGSGIGAGFGGGFGSGAWFGGDAAYKGSARFGGAAGEADVGNIGNEKFTMRILNERLASYLKMVRFLEKANAELELKISQFVDSRTLPTEQDYSDSLSTINELQANIVDAIQLKGAVHINIDNATLDVDNFRIKYENELALHESVEADISGLKSLLDDIYLSMKDLTLQIGTMNDEKVYLKKNHEEEMATTHSQMSGQIHVEVDAAPQHALSSVLEDIRDHYETIAAKNRRELEGWFKGKLETLKQEVATSTETTATSNTALSIEKTKVQGLEHELQTVLAVKTSLGVKLSETQALYTAQLSGYQLQVTSLEEQLLQLRADLERQGVDYRMLLDIKSRLELEIAEYRRLLDVGASGSTLLITGETCVTKSGPKIASALRPAPPEAGATTPEVPTEAAPSPN</sequence>
<accession>A0A2D0PV96</accession>
<gene>
    <name evidence="6" type="primary">LOC108257048</name>
</gene>
<dbReference type="GeneID" id="108257048"/>
<dbReference type="Proteomes" id="UP000221080">
    <property type="component" value="Chromosome 24"/>
</dbReference>
<proteinExistence type="predicted"/>
<dbReference type="Gene3D" id="1.20.5.170">
    <property type="match status" value="1"/>
</dbReference>
<dbReference type="InterPro" id="IPR002957">
    <property type="entry name" value="Keratin_I"/>
</dbReference>
<dbReference type="InterPro" id="IPR039008">
    <property type="entry name" value="IF_rod_dom"/>
</dbReference>
<dbReference type="GO" id="GO:0005882">
    <property type="term" value="C:intermediate filament"/>
    <property type="evidence" value="ECO:0007669"/>
    <property type="project" value="UniProtKB-KW"/>
</dbReference>
<dbReference type="SUPFAM" id="SSF64593">
    <property type="entry name" value="Intermediate filament protein, coiled coil region"/>
    <property type="match status" value="2"/>
</dbReference>
<dbReference type="Gene3D" id="1.20.5.500">
    <property type="entry name" value="Single helix bin"/>
    <property type="match status" value="1"/>
</dbReference>
<evidence type="ECO:0000256" key="1">
    <source>
        <dbReference type="ARBA" id="ARBA00022754"/>
    </source>
</evidence>